<dbReference type="Pfam" id="PF13966">
    <property type="entry name" value="zf-RVT"/>
    <property type="match status" value="1"/>
</dbReference>
<accession>Q2R215</accession>
<reference evidence="2" key="2">
    <citation type="submission" date="2005-04" db="EMBL/GenBank/DDBJ databases">
        <authorList>
            <person name="Buell C.R."/>
            <person name="Wing R.A."/>
            <person name="McCombie W.A."/>
            <person name="Ouyang S."/>
        </authorList>
    </citation>
    <scope>NUCLEOTIDE SEQUENCE</scope>
</reference>
<dbReference type="PANTHER" id="PTHR46890">
    <property type="entry name" value="NON-LTR RETROLELEMENT REVERSE TRANSCRIPTASE-LIKE PROTEIN-RELATED"/>
    <property type="match status" value="1"/>
</dbReference>
<dbReference type="AlphaFoldDB" id="Q2R215"/>
<reference evidence="2" key="1">
    <citation type="journal article" date="2005" name="BMC Biol.">
        <title>The sequence of rice chromosomes 11 and 12, rich in disease resistance genes and recent gene duplications.</title>
        <authorList>
            <consortium name="The rice chromosomes 11 and 12 sequencing consortia"/>
        </authorList>
    </citation>
    <scope>NUCLEOTIDE SEQUENCE [LARGE SCALE GENOMIC DNA]</scope>
</reference>
<gene>
    <name evidence="2" type="ordered locus">LOC_Os11g37350</name>
</gene>
<evidence type="ECO:0000259" key="1">
    <source>
        <dbReference type="Pfam" id="PF13966"/>
    </source>
</evidence>
<evidence type="ECO:0000313" key="2">
    <source>
        <dbReference type="EMBL" id="ABA94430.1"/>
    </source>
</evidence>
<dbReference type="InterPro" id="IPR026960">
    <property type="entry name" value="RVT-Znf"/>
</dbReference>
<dbReference type="InterPro" id="IPR052343">
    <property type="entry name" value="Retrotransposon-Effector_Assoc"/>
</dbReference>
<sequence length="306" mass="35699">MGTPEHLQSDLNLSSLIQHNSNLNLLSSMPSKDEMDQIIKQMPSDRALGPDGFNGMFLKKCWHIISEDFYAMADQFFSGGISIQNLNNSFITLVPKKPNPESPNDYRPIALQNSVLKFVSKIMANRLQSVILDIIHENQYVFIKDIPLTLIWKSKGTMKIKVFLWLLLMDILNTKDLLQRKHFNTQGGVTCNICNLTTTEDYIHLFFSCPFAQQCWNCIGINWDLTLEFMNMIMTARRLFPQPFFMEVLGIGCWNIWNRRNDHIFNNVPINFSKWKLDFKEDFTRHMHRVKASDKPSWQSWINIIS</sequence>
<protein>
    <submittedName>
        <fullName evidence="2">Retrotransposon protein, putative, unclassified</fullName>
    </submittedName>
</protein>
<reference evidence="2" key="3">
    <citation type="submission" date="2006-01" db="EMBL/GenBank/DDBJ databases">
        <authorList>
            <person name="Buell R."/>
        </authorList>
    </citation>
    <scope>NUCLEOTIDE SEQUENCE</scope>
</reference>
<dbReference type="PANTHER" id="PTHR46890:SF1">
    <property type="entry name" value="REVERSE TRANSCRIPTASE DOMAIN-CONTAINING PROTEIN"/>
    <property type="match status" value="1"/>
</dbReference>
<dbReference type="EMBL" id="DP000010">
    <property type="protein sequence ID" value="ABA94430.1"/>
    <property type="molecule type" value="Genomic_DNA"/>
</dbReference>
<feature type="domain" description="Reverse transcriptase zinc-binding" evidence="1">
    <location>
        <begin position="145"/>
        <end position="216"/>
    </location>
</feature>
<organism evidence="2">
    <name type="scientific">Oryza sativa subsp. japonica</name>
    <name type="common">Rice</name>
    <dbReference type="NCBI Taxonomy" id="39947"/>
    <lineage>
        <taxon>Eukaryota</taxon>
        <taxon>Viridiplantae</taxon>
        <taxon>Streptophyta</taxon>
        <taxon>Embryophyta</taxon>
        <taxon>Tracheophyta</taxon>
        <taxon>Spermatophyta</taxon>
        <taxon>Magnoliopsida</taxon>
        <taxon>Liliopsida</taxon>
        <taxon>Poales</taxon>
        <taxon>Poaceae</taxon>
        <taxon>BOP clade</taxon>
        <taxon>Oryzoideae</taxon>
        <taxon>Oryzeae</taxon>
        <taxon>Oryzinae</taxon>
        <taxon>Oryza</taxon>
        <taxon>Oryza sativa</taxon>
    </lineage>
</organism>
<name>Q2R215_ORYSJ</name>
<proteinExistence type="predicted"/>